<keyword evidence="1" id="KW-1133">Transmembrane helix</keyword>
<keyword evidence="1" id="KW-0472">Membrane</keyword>
<evidence type="ECO:0000313" key="2">
    <source>
        <dbReference type="EMBL" id="GAI30056.1"/>
    </source>
</evidence>
<accession>X1NIM4</accession>
<feature type="transmembrane region" description="Helical" evidence="1">
    <location>
        <begin position="63"/>
        <end position="80"/>
    </location>
</feature>
<name>X1NIM4_9ZZZZ</name>
<evidence type="ECO:0000256" key="1">
    <source>
        <dbReference type="SAM" id="Phobius"/>
    </source>
</evidence>
<proteinExistence type="predicted"/>
<dbReference type="EMBL" id="BARV01014180">
    <property type="protein sequence ID" value="GAI30056.1"/>
    <property type="molecule type" value="Genomic_DNA"/>
</dbReference>
<keyword evidence="1" id="KW-0812">Transmembrane</keyword>
<protein>
    <submittedName>
        <fullName evidence="2">Uncharacterized protein</fullName>
    </submittedName>
</protein>
<gene>
    <name evidence="2" type="ORF">S06H3_24995</name>
</gene>
<dbReference type="AlphaFoldDB" id="X1NIM4"/>
<sequence length="81" mass="9236">CFMAFGLPLLWYSMMFDWGVLYNTGVVAISILAVTGAFGQAYVMKRVKDAAKRSKFEVGYRHYLRISILIFLAFVLLEGLF</sequence>
<organism evidence="2">
    <name type="scientific">marine sediment metagenome</name>
    <dbReference type="NCBI Taxonomy" id="412755"/>
    <lineage>
        <taxon>unclassified sequences</taxon>
        <taxon>metagenomes</taxon>
        <taxon>ecological metagenomes</taxon>
    </lineage>
</organism>
<feature type="transmembrane region" description="Helical" evidence="1">
    <location>
        <begin position="20"/>
        <end position="43"/>
    </location>
</feature>
<reference evidence="2" key="1">
    <citation type="journal article" date="2014" name="Front. Microbiol.">
        <title>High frequency of phylogenetically diverse reductive dehalogenase-homologous genes in deep subseafloor sedimentary metagenomes.</title>
        <authorList>
            <person name="Kawai M."/>
            <person name="Futagami T."/>
            <person name="Toyoda A."/>
            <person name="Takaki Y."/>
            <person name="Nishi S."/>
            <person name="Hori S."/>
            <person name="Arai W."/>
            <person name="Tsubouchi T."/>
            <person name="Morono Y."/>
            <person name="Uchiyama I."/>
            <person name="Ito T."/>
            <person name="Fujiyama A."/>
            <person name="Inagaki F."/>
            <person name="Takami H."/>
        </authorList>
    </citation>
    <scope>NUCLEOTIDE SEQUENCE</scope>
    <source>
        <strain evidence="2">Expedition CK06-06</strain>
    </source>
</reference>
<comment type="caution">
    <text evidence="2">The sequence shown here is derived from an EMBL/GenBank/DDBJ whole genome shotgun (WGS) entry which is preliminary data.</text>
</comment>
<feature type="non-terminal residue" evidence="2">
    <location>
        <position position="1"/>
    </location>
</feature>